<name>A0A149U2E4_9PROT</name>
<dbReference type="SUPFAM" id="SSF51905">
    <property type="entry name" value="FAD/NAD(P)-binding domain"/>
    <property type="match status" value="1"/>
</dbReference>
<comment type="caution">
    <text evidence="1">The sequence shown here is derived from an EMBL/GenBank/DDBJ whole genome shotgun (WGS) entry which is preliminary data.</text>
</comment>
<evidence type="ECO:0000313" key="1">
    <source>
        <dbReference type="EMBL" id="KXV59550.1"/>
    </source>
</evidence>
<dbReference type="OrthoDB" id="118092at2"/>
<sequence>MSRQPDLIAILGDGISARCCTRLLERSGIKVGVDTRQRSGNPAVMLSGATLNLLNDCLGERLPTGQYHPITRRIVAWGDNDAVSVKHSGIAFGAHQLSNLLPQPVSDIRAGTAADFLVFAAAPFPESSHQSFGKRIGSAAEAVLLCKEESNACWIESLDSGWIFLIPTGYGQGWLLGVGDELDTLLSRSRYLQRRVVVAEPARAIFETAPRMLSRLSGPNWLACGTDAIAFDPICGDGTGQAAREAVLAAAVIQALTDRDCSETSRDKILEHYHSLLLAAMRRHLRLCVQFYTSGGCTPWWRQQVLDLIKGFEWCSAQLEKLPEPKYGLHNFRLIRRSTAA</sequence>
<dbReference type="Gene3D" id="3.50.50.60">
    <property type="entry name" value="FAD/NAD(P)-binding domain"/>
    <property type="match status" value="1"/>
</dbReference>
<organism evidence="1 2">
    <name type="scientific">Acetobacter senegalensis</name>
    <dbReference type="NCBI Taxonomy" id="446692"/>
    <lineage>
        <taxon>Bacteria</taxon>
        <taxon>Pseudomonadati</taxon>
        <taxon>Pseudomonadota</taxon>
        <taxon>Alphaproteobacteria</taxon>
        <taxon>Acetobacterales</taxon>
        <taxon>Acetobacteraceae</taxon>
        <taxon>Acetobacter</taxon>
    </lineage>
</organism>
<gene>
    <name evidence="1" type="ORF">AD948_08095</name>
</gene>
<dbReference type="RefSeq" id="WP_156478989.1">
    <property type="nucleotide sequence ID" value="NZ_LHZU01000127.1"/>
</dbReference>
<reference evidence="1 2" key="1">
    <citation type="submission" date="2015-06" db="EMBL/GenBank/DDBJ databases">
        <title>Improved classification and identification of acetic acid bacteria using matrix-assisted laser desorption/ionization time-of-flight mass spectrometry; Gluconobacter nephelii and Gluconobacter uchimurae are later heterotypic synonyms of Gluconobacter japonicus and Gluconobacter oxydans, respectively.</title>
        <authorList>
            <person name="Li L."/>
            <person name="Cleenwerck I."/>
            <person name="De Vuyst L."/>
            <person name="Vandamme P."/>
        </authorList>
    </citation>
    <scope>NUCLEOTIDE SEQUENCE [LARGE SCALE GENOMIC DNA]</scope>
    <source>
        <strain evidence="1 2">LMG 23690</strain>
    </source>
</reference>
<dbReference type="EMBL" id="LHZU01000127">
    <property type="protein sequence ID" value="KXV59550.1"/>
    <property type="molecule type" value="Genomic_DNA"/>
</dbReference>
<protein>
    <submittedName>
        <fullName evidence="1">Uncharacterized protein</fullName>
    </submittedName>
</protein>
<dbReference type="AlphaFoldDB" id="A0A149U2E4"/>
<dbReference type="PATRIC" id="fig|446692.4.peg.323"/>
<accession>A0A149U2E4</accession>
<evidence type="ECO:0000313" key="2">
    <source>
        <dbReference type="Proteomes" id="UP000075360"/>
    </source>
</evidence>
<dbReference type="InterPro" id="IPR036188">
    <property type="entry name" value="FAD/NAD-bd_sf"/>
</dbReference>
<proteinExistence type="predicted"/>
<dbReference type="Proteomes" id="UP000075360">
    <property type="component" value="Unassembled WGS sequence"/>
</dbReference>